<evidence type="ECO:0000313" key="6">
    <source>
        <dbReference type="EMBL" id="KAB0392026.1"/>
    </source>
</evidence>
<proteinExistence type="predicted"/>
<dbReference type="PANTHER" id="PTHR11005">
    <property type="entry name" value="LYSOSOMAL ACID LIPASE-RELATED"/>
    <property type="match status" value="1"/>
</dbReference>
<dbReference type="Gene3D" id="3.40.50.1820">
    <property type="entry name" value="alpha/beta hydrolase"/>
    <property type="match status" value="1"/>
</dbReference>
<dbReference type="InterPro" id="IPR029058">
    <property type="entry name" value="AB_hydrolase_fold"/>
</dbReference>
<dbReference type="GO" id="GO:0016042">
    <property type="term" value="P:lipid catabolic process"/>
    <property type="evidence" value="ECO:0007669"/>
    <property type="project" value="UniProtKB-KW"/>
</dbReference>
<organism evidence="6 7">
    <name type="scientific">Balaenoptera physalus</name>
    <name type="common">Fin whale</name>
    <name type="synonym">Balaena physalus</name>
    <dbReference type="NCBI Taxonomy" id="9770"/>
    <lineage>
        <taxon>Eukaryota</taxon>
        <taxon>Metazoa</taxon>
        <taxon>Chordata</taxon>
        <taxon>Craniata</taxon>
        <taxon>Vertebrata</taxon>
        <taxon>Euteleostomi</taxon>
        <taxon>Mammalia</taxon>
        <taxon>Eutheria</taxon>
        <taxon>Laurasiatheria</taxon>
        <taxon>Artiodactyla</taxon>
        <taxon>Whippomorpha</taxon>
        <taxon>Cetacea</taxon>
        <taxon>Mysticeti</taxon>
        <taxon>Balaenopteridae</taxon>
        <taxon>Balaenoptera</taxon>
    </lineage>
</organism>
<evidence type="ECO:0000313" key="7">
    <source>
        <dbReference type="Proteomes" id="UP000437017"/>
    </source>
</evidence>
<feature type="chain" id="PRO_5024920069" description="AB hydrolase-1 domain-containing protein" evidence="3">
    <location>
        <begin position="20"/>
        <end position="486"/>
    </location>
</feature>
<dbReference type="OrthoDB" id="9974421at2759"/>
<dbReference type="InterPro" id="IPR006693">
    <property type="entry name" value="AB_hydrolase_lipase"/>
</dbReference>
<evidence type="ECO:0008006" key="8">
    <source>
        <dbReference type="Google" id="ProtNLM"/>
    </source>
</evidence>
<protein>
    <recommendedName>
        <fullName evidence="8">AB hydrolase-1 domain-containing protein</fullName>
    </recommendedName>
</protein>
<dbReference type="Pfam" id="PF04083">
    <property type="entry name" value="Abhydro_lipase"/>
    <property type="match status" value="1"/>
</dbReference>
<keyword evidence="1" id="KW-0442">Lipid degradation</keyword>
<sequence>MKMWLWCLVVCLVLGTLHSEVSRGKLTPVDPETNMNVSEIISHWGFPSEEHLVVTEDGYILCLNRIPHGRKNNSDRVTTTAAGGANGILRMGCFSSLLCDPGTIVFPSAEGHPLSSRVTVKCPKPVVFLQHGLLADSSNWVTNLPSSSLGFILADAGFDVWMGNSRGNTWSQKHKTLSVSQDEFWAFSYDEMANYDLPASINFILNKTGQEQVYYVGHSQGTTIGFIAFSRIPELAKKIKVFFALAPVASARFATSPLVKLGQFPDLLIKVLGFPPPPLPSLTDFLFGSEELAFRGRRCAFLPCVLLTMEQWDLFGVKEFLPQSTFVKWLSTHVCTHVILKELCGNIFFVLCGFNERNLNMSRVAVYATHTPAGTSVQNMLHWSQLIKLQKFQAFDWGSSAKNYFHYNQSYPPSYNVRDMLVRTAVWSGGQDWLADVSDVNVLLTQISNMVYHEHIPEWEHLDFIWGLDAPWRLYNQMINLMRKYQ</sequence>
<accession>A0A643BVK2</accession>
<evidence type="ECO:0000259" key="4">
    <source>
        <dbReference type="Pfam" id="PF00561"/>
    </source>
</evidence>
<evidence type="ECO:0000259" key="5">
    <source>
        <dbReference type="Pfam" id="PF04083"/>
    </source>
</evidence>
<name>A0A643BVK2_BALPH</name>
<dbReference type="AlphaFoldDB" id="A0A643BVK2"/>
<keyword evidence="3" id="KW-0732">Signal</keyword>
<dbReference type="InterPro" id="IPR000073">
    <property type="entry name" value="AB_hydrolase_1"/>
</dbReference>
<feature type="domain" description="AB hydrolase-1" evidence="4">
    <location>
        <begin position="314"/>
        <end position="467"/>
    </location>
</feature>
<keyword evidence="7" id="KW-1185">Reference proteome</keyword>
<evidence type="ECO:0000256" key="3">
    <source>
        <dbReference type="SAM" id="SignalP"/>
    </source>
</evidence>
<comment type="caution">
    <text evidence="6">The sequence shown here is derived from an EMBL/GenBank/DDBJ whole genome shotgun (WGS) entry which is preliminary data.</text>
</comment>
<dbReference type="EMBL" id="SGJD01004083">
    <property type="protein sequence ID" value="KAB0392026.1"/>
    <property type="molecule type" value="Genomic_DNA"/>
</dbReference>
<dbReference type="Pfam" id="PF00561">
    <property type="entry name" value="Abhydrolase_1"/>
    <property type="match status" value="1"/>
</dbReference>
<dbReference type="SUPFAM" id="SSF53474">
    <property type="entry name" value="alpha/beta-Hydrolases"/>
    <property type="match status" value="1"/>
</dbReference>
<dbReference type="Proteomes" id="UP000437017">
    <property type="component" value="Unassembled WGS sequence"/>
</dbReference>
<evidence type="ECO:0000256" key="2">
    <source>
        <dbReference type="ARBA" id="ARBA00023098"/>
    </source>
</evidence>
<reference evidence="6 7" key="1">
    <citation type="journal article" date="2019" name="PLoS ONE">
        <title>Genomic analyses reveal an absence of contemporary introgressive admixture between fin whales and blue whales, despite known hybrids.</title>
        <authorList>
            <person name="Westbury M.V."/>
            <person name="Petersen B."/>
            <person name="Lorenzen E.D."/>
        </authorList>
    </citation>
    <scope>NUCLEOTIDE SEQUENCE [LARGE SCALE GENOMIC DNA]</scope>
    <source>
        <strain evidence="6">FinWhale-01</strain>
    </source>
</reference>
<feature type="domain" description="Partial AB-hydrolase lipase" evidence="5">
    <location>
        <begin position="37"/>
        <end position="144"/>
    </location>
</feature>
<keyword evidence="2" id="KW-0443">Lipid metabolism</keyword>
<feature type="signal peptide" evidence="3">
    <location>
        <begin position="1"/>
        <end position="19"/>
    </location>
</feature>
<evidence type="ECO:0000256" key="1">
    <source>
        <dbReference type="ARBA" id="ARBA00022963"/>
    </source>
</evidence>
<gene>
    <name evidence="6" type="ORF">E2I00_004057</name>
</gene>